<protein>
    <submittedName>
        <fullName evidence="1">Uncharacterized protein</fullName>
    </submittedName>
</protein>
<evidence type="ECO:0000313" key="2">
    <source>
        <dbReference type="Proteomes" id="UP001283341"/>
    </source>
</evidence>
<proteinExistence type="predicted"/>
<organism evidence="1 2">
    <name type="scientific">Apodospora peruviana</name>
    <dbReference type="NCBI Taxonomy" id="516989"/>
    <lineage>
        <taxon>Eukaryota</taxon>
        <taxon>Fungi</taxon>
        <taxon>Dikarya</taxon>
        <taxon>Ascomycota</taxon>
        <taxon>Pezizomycotina</taxon>
        <taxon>Sordariomycetes</taxon>
        <taxon>Sordariomycetidae</taxon>
        <taxon>Sordariales</taxon>
        <taxon>Lasiosphaeriaceae</taxon>
        <taxon>Apodospora</taxon>
    </lineage>
</organism>
<keyword evidence="2" id="KW-1185">Reference proteome</keyword>
<accession>A0AAE0M815</accession>
<evidence type="ECO:0000313" key="1">
    <source>
        <dbReference type="EMBL" id="KAK3322742.1"/>
    </source>
</evidence>
<name>A0AAE0M815_9PEZI</name>
<dbReference type="EMBL" id="JAUEDM010000003">
    <property type="protein sequence ID" value="KAK3322742.1"/>
    <property type="molecule type" value="Genomic_DNA"/>
</dbReference>
<reference evidence="1" key="2">
    <citation type="submission" date="2023-06" db="EMBL/GenBank/DDBJ databases">
        <authorList>
            <consortium name="Lawrence Berkeley National Laboratory"/>
            <person name="Haridas S."/>
            <person name="Hensen N."/>
            <person name="Bonometti L."/>
            <person name="Westerberg I."/>
            <person name="Brannstrom I.O."/>
            <person name="Guillou S."/>
            <person name="Cros-Aarteil S."/>
            <person name="Calhoun S."/>
            <person name="Kuo A."/>
            <person name="Mondo S."/>
            <person name="Pangilinan J."/>
            <person name="Riley R."/>
            <person name="Labutti K."/>
            <person name="Andreopoulos B."/>
            <person name="Lipzen A."/>
            <person name="Chen C."/>
            <person name="Yanf M."/>
            <person name="Daum C."/>
            <person name="Ng V."/>
            <person name="Clum A."/>
            <person name="Steindorff A."/>
            <person name="Ohm R."/>
            <person name="Martin F."/>
            <person name="Silar P."/>
            <person name="Natvig D."/>
            <person name="Lalanne C."/>
            <person name="Gautier V."/>
            <person name="Ament-Velasquez S.L."/>
            <person name="Kruys A."/>
            <person name="Hutchinson M.I."/>
            <person name="Powell A.J."/>
            <person name="Barry K."/>
            <person name="Miller A.N."/>
            <person name="Grigoriev I.V."/>
            <person name="Debuchy R."/>
            <person name="Gladieux P."/>
            <person name="Thoren M.H."/>
            <person name="Johannesson H."/>
        </authorList>
    </citation>
    <scope>NUCLEOTIDE SEQUENCE</scope>
    <source>
        <strain evidence="1">CBS 118394</strain>
    </source>
</reference>
<dbReference type="AlphaFoldDB" id="A0AAE0M815"/>
<sequence>MTAKEGENRHTMTALGTIDLASELDCSSGRCVTRSRSYNFNTTMNINAPPPTPNCADRDSLTGYKVYWQIKAYGPLYYSALPPPPSDTAVMQSKEPADVVLFSMQYVGSSMQFPCTAAGPAAGAAAGAAAKLSSPAAIVIEGSCTGTMGLEGSIPFQYNPASKVLTLTSVSGCITVRGAGELAAMTCRSGDTSCQLDDLWIGGDIVF</sequence>
<comment type="caution">
    <text evidence="1">The sequence shown here is derived from an EMBL/GenBank/DDBJ whole genome shotgun (WGS) entry which is preliminary data.</text>
</comment>
<dbReference type="Proteomes" id="UP001283341">
    <property type="component" value="Unassembled WGS sequence"/>
</dbReference>
<gene>
    <name evidence="1" type="ORF">B0H66DRAFT_213880</name>
</gene>
<reference evidence="1" key="1">
    <citation type="journal article" date="2023" name="Mol. Phylogenet. Evol.">
        <title>Genome-scale phylogeny and comparative genomics of the fungal order Sordariales.</title>
        <authorList>
            <person name="Hensen N."/>
            <person name="Bonometti L."/>
            <person name="Westerberg I."/>
            <person name="Brannstrom I.O."/>
            <person name="Guillou S."/>
            <person name="Cros-Aarteil S."/>
            <person name="Calhoun S."/>
            <person name="Haridas S."/>
            <person name="Kuo A."/>
            <person name="Mondo S."/>
            <person name="Pangilinan J."/>
            <person name="Riley R."/>
            <person name="LaButti K."/>
            <person name="Andreopoulos B."/>
            <person name="Lipzen A."/>
            <person name="Chen C."/>
            <person name="Yan M."/>
            <person name="Daum C."/>
            <person name="Ng V."/>
            <person name="Clum A."/>
            <person name="Steindorff A."/>
            <person name="Ohm R.A."/>
            <person name="Martin F."/>
            <person name="Silar P."/>
            <person name="Natvig D.O."/>
            <person name="Lalanne C."/>
            <person name="Gautier V."/>
            <person name="Ament-Velasquez S.L."/>
            <person name="Kruys A."/>
            <person name="Hutchinson M.I."/>
            <person name="Powell A.J."/>
            <person name="Barry K."/>
            <person name="Miller A.N."/>
            <person name="Grigoriev I.V."/>
            <person name="Debuchy R."/>
            <person name="Gladieux P."/>
            <person name="Hiltunen Thoren M."/>
            <person name="Johannesson H."/>
        </authorList>
    </citation>
    <scope>NUCLEOTIDE SEQUENCE</scope>
    <source>
        <strain evidence="1">CBS 118394</strain>
    </source>
</reference>